<dbReference type="Proteomes" id="UP000694569">
    <property type="component" value="Unplaced"/>
</dbReference>
<dbReference type="InterPro" id="IPR013919">
    <property type="entry name" value="Pex16"/>
</dbReference>
<accession>A0A8C5QDF7</accession>
<name>A0A8C5QDF7_9ANUR</name>
<keyword evidence="3 4" id="KW-0962">Peroxisome biogenesis</keyword>
<protein>
    <recommendedName>
        <fullName evidence="2 4">Peroxisomal membrane protein PEX16</fullName>
    </recommendedName>
</protein>
<dbReference type="Ensembl" id="ENSLLET00000038119.1">
    <property type="protein sequence ID" value="ENSLLEP00000036699.1"/>
    <property type="gene ID" value="ENSLLEG00000023185.1"/>
</dbReference>
<sequence length="347" mass="39436">MAASRCWEALHELSRRYKEYVVQNPGAASQLEGAVRMLSYLIAGRFSDSHELSELVYSTSNLLVLLNDGILKKEFVKPPPTDGSRQRLLTWLGVLESLEVFIEIGVARAWGERTRWMAILLIQVLKACLRLVLLLWYKAGIQSSPPVAPLDREATVNQSGEENDNQDSCFVGRRSSRAMRSLANTPSTRRRFWRSPQPQEGNQARSRDEERNGEATRLSTSGTAAETIHILRPITHLASLAIWGQKSWKPWMVAAALDTSSLWLLSDTEKLNRRERGELRRRALLLVFYLLRSPFYNRYTEAMHRVRSDLCAGSRTIKLTRDVPISFFWINDLIGVVQYSGSAVTES</sequence>
<reference evidence="6" key="2">
    <citation type="submission" date="2025-09" db="UniProtKB">
        <authorList>
            <consortium name="Ensembl"/>
        </authorList>
    </citation>
    <scope>IDENTIFICATION</scope>
</reference>
<feature type="compositionally biased region" description="Basic and acidic residues" evidence="5">
    <location>
        <begin position="205"/>
        <end position="214"/>
    </location>
</feature>
<dbReference type="PANTHER" id="PTHR13299">
    <property type="entry name" value="PEROXISOMAL MEMBRANE PROTEIN PEX16"/>
    <property type="match status" value="1"/>
</dbReference>
<comment type="subcellular location">
    <subcellularLocation>
        <location evidence="4">Peroxisome membrane</location>
    </subcellularLocation>
</comment>
<dbReference type="GeneTree" id="ENSGT00390000017790"/>
<comment type="similarity">
    <text evidence="1 4">Belongs to the peroxin-16 family.</text>
</comment>
<evidence type="ECO:0000256" key="2">
    <source>
        <dbReference type="ARBA" id="ARBA00018577"/>
    </source>
</evidence>
<evidence type="ECO:0000256" key="4">
    <source>
        <dbReference type="RuleBase" id="RU365003"/>
    </source>
</evidence>
<keyword evidence="4" id="KW-0576">Peroxisome</keyword>
<reference evidence="6" key="1">
    <citation type="submission" date="2025-08" db="UniProtKB">
        <authorList>
            <consortium name="Ensembl"/>
        </authorList>
    </citation>
    <scope>IDENTIFICATION</scope>
</reference>
<keyword evidence="7" id="KW-1185">Reference proteome</keyword>
<dbReference type="AlphaFoldDB" id="A0A8C5QDF7"/>
<dbReference type="PANTHER" id="PTHR13299:SF0">
    <property type="entry name" value="PEROXISOMAL MEMBRANE PROTEIN PEX16"/>
    <property type="match status" value="1"/>
</dbReference>
<organism evidence="6 7">
    <name type="scientific">Leptobrachium leishanense</name>
    <name type="common">Leishan spiny toad</name>
    <dbReference type="NCBI Taxonomy" id="445787"/>
    <lineage>
        <taxon>Eukaryota</taxon>
        <taxon>Metazoa</taxon>
        <taxon>Chordata</taxon>
        <taxon>Craniata</taxon>
        <taxon>Vertebrata</taxon>
        <taxon>Euteleostomi</taxon>
        <taxon>Amphibia</taxon>
        <taxon>Batrachia</taxon>
        <taxon>Anura</taxon>
        <taxon>Pelobatoidea</taxon>
        <taxon>Megophryidae</taxon>
        <taxon>Leptobrachium</taxon>
    </lineage>
</organism>
<evidence type="ECO:0000256" key="3">
    <source>
        <dbReference type="ARBA" id="ARBA00022593"/>
    </source>
</evidence>
<dbReference type="OrthoDB" id="2021143at2759"/>
<dbReference type="Pfam" id="PF08610">
    <property type="entry name" value="Pex16"/>
    <property type="match status" value="1"/>
</dbReference>
<feature type="region of interest" description="Disordered" evidence="5">
    <location>
        <begin position="148"/>
        <end position="221"/>
    </location>
</feature>
<evidence type="ECO:0000256" key="5">
    <source>
        <dbReference type="SAM" id="MobiDB-lite"/>
    </source>
</evidence>
<gene>
    <name evidence="6" type="primary">PEX16</name>
</gene>
<evidence type="ECO:0000313" key="7">
    <source>
        <dbReference type="Proteomes" id="UP000694569"/>
    </source>
</evidence>
<proteinExistence type="inferred from homology"/>
<dbReference type="GO" id="GO:0005778">
    <property type="term" value="C:peroxisomal membrane"/>
    <property type="evidence" value="ECO:0007669"/>
    <property type="project" value="UniProtKB-SubCell"/>
</dbReference>
<evidence type="ECO:0000313" key="6">
    <source>
        <dbReference type="Ensembl" id="ENSLLEP00000036699.1"/>
    </source>
</evidence>
<dbReference type="GO" id="GO:0007031">
    <property type="term" value="P:peroxisome organization"/>
    <property type="evidence" value="ECO:0007669"/>
    <property type="project" value="UniProtKB-KW"/>
</dbReference>
<evidence type="ECO:0000256" key="1">
    <source>
        <dbReference type="ARBA" id="ARBA00009505"/>
    </source>
</evidence>